<proteinExistence type="predicted"/>
<name>A0A9X3N2F0_9ACTN</name>
<keyword evidence="2" id="KW-1185">Reference proteome</keyword>
<dbReference type="EMBL" id="JAPDOD010000096">
    <property type="protein sequence ID" value="MDA0167269.1"/>
    <property type="molecule type" value="Genomic_DNA"/>
</dbReference>
<evidence type="ECO:0000313" key="2">
    <source>
        <dbReference type="Proteomes" id="UP001149140"/>
    </source>
</evidence>
<dbReference type="RefSeq" id="WP_270046518.1">
    <property type="nucleotide sequence ID" value="NZ_JAPDOD010000096.1"/>
</dbReference>
<reference evidence="1" key="1">
    <citation type="submission" date="2022-10" db="EMBL/GenBank/DDBJ databases">
        <title>The WGS of Solirubrobacter ginsenosidimutans DSM 21036.</title>
        <authorList>
            <person name="Jiang Z."/>
        </authorList>
    </citation>
    <scope>NUCLEOTIDE SEQUENCE</scope>
    <source>
        <strain evidence="1">DSM 21036</strain>
    </source>
</reference>
<dbReference type="Proteomes" id="UP001149140">
    <property type="component" value="Unassembled WGS sequence"/>
</dbReference>
<evidence type="ECO:0000313" key="1">
    <source>
        <dbReference type="EMBL" id="MDA0167269.1"/>
    </source>
</evidence>
<sequence>MDRARDVGLIEAAFRIANERTARWEERHADGRTELYLCECAEQPCRKRIELTREQYEEVRTDPRHFVVLPGHVIADLETVVGSFDGYEMIEKPSALLQLLVETDPRSATSGPEADAARALAHEIDPNLA</sequence>
<gene>
    <name evidence="1" type="ORF">OM076_43820</name>
</gene>
<dbReference type="AlphaFoldDB" id="A0A9X3N2F0"/>
<comment type="caution">
    <text evidence="1">The sequence shown here is derived from an EMBL/GenBank/DDBJ whole genome shotgun (WGS) entry which is preliminary data.</text>
</comment>
<organism evidence="1 2">
    <name type="scientific">Solirubrobacter ginsenosidimutans</name>
    <dbReference type="NCBI Taxonomy" id="490573"/>
    <lineage>
        <taxon>Bacteria</taxon>
        <taxon>Bacillati</taxon>
        <taxon>Actinomycetota</taxon>
        <taxon>Thermoleophilia</taxon>
        <taxon>Solirubrobacterales</taxon>
        <taxon>Solirubrobacteraceae</taxon>
        <taxon>Solirubrobacter</taxon>
    </lineage>
</organism>
<protein>
    <submittedName>
        <fullName evidence="1">Uncharacterized protein</fullName>
    </submittedName>
</protein>
<accession>A0A9X3N2F0</accession>